<keyword evidence="3" id="KW-0645">Protease</keyword>
<dbReference type="AlphaFoldDB" id="A0AA39WW21"/>
<dbReference type="CDD" id="cd11377">
    <property type="entry name" value="Pro-peptidase_S53"/>
    <property type="match status" value="1"/>
</dbReference>
<reference evidence="12" key="1">
    <citation type="submission" date="2023-06" db="EMBL/GenBank/DDBJ databases">
        <title>Genome-scale phylogeny and comparative genomics of the fungal order Sordariales.</title>
        <authorList>
            <consortium name="Lawrence Berkeley National Laboratory"/>
            <person name="Hensen N."/>
            <person name="Bonometti L."/>
            <person name="Westerberg I."/>
            <person name="Brannstrom I.O."/>
            <person name="Guillou S."/>
            <person name="Cros-Aarteil S."/>
            <person name="Calhoun S."/>
            <person name="Haridas S."/>
            <person name="Kuo A."/>
            <person name="Mondo S."/>
            <person name="Pangilinan J."/>
            <person name="Riley R."/>
            <person name="Labutti K."/>
            <person name="Andreopoulos B."/>
            <person name="Lipzen A."/>
            <person name="Chen C."/>
            <person name="Yanf M."/>
            <person name="Daum C."/>
            <person name="Ng V."/>
            <person name="Clum A."/>
            <person name="Steindorff A."/>
            <person name="Ohm R."/>
            <person name="Martin F."/>
            <person name="Silar P."/>
            <person name="Natvig D."/>
            <person name="Lalanne C."/>
            <person name="Gautier V."/>
            <person name="Ament-Velasquez S.L."/>
            <person name="Kruys A."/>
            <person name="Hutchinson M.I."/>
            <person name="Powell A.J."/>
            <person name="Barry K."/>
            <person name="Miller A.N."/>
            <person name="Grigoriev I.V."/>
            <person name="Debuchy R."/>
            <person name="Gladieux P."/>
            <person name="Thoren M.H."/>
            <person name="Johannesson H."/>
        </authorList>
    </citation>
    <scope>NUCLEOTIDE SEQUENCE</scope>
    <source>
        <strain evidence="12">CBS 606.72</strain>
    </source>
</reference>
<comment type="subcellular location">
    <subcellularLocation>
        <location evidence="2">Secreted</location>
        <location evidence="2">Extracellular space</location>
    </subcellularLocation>
</comment>
<evidence type="ECO:0000256" key="2">
    <source>
        <dbReference type="ARBA" id="ARBA00004239"/>
    </source>
</evidence>
<keyword evidence="7" id="KW-0106">Calcium</keyword>
<accession>A0AA39WW21</accession>
<dbReference type="Gene3D" id="3.40.50.200">
    <property type="entry name" value="Peptidase S8/S53 domain"/>
    <property type="match status" value="1"/>
</dbReference>
<dbReference type="GO" id="GO:0008240">
    <property type="term" value="F:tripeptidyl-peptidase activity"/>
    <property type="evidence" value="ECO:0007669"/>
    <property type="project" value="TreeGrafter"/>
</dbReference>
<evidence type="ECO:0000313" key="13">
    <source>
        <dbReference type="Proteomes" id="UP001175000"/>
    </source>
</evidence>
<dbReference type="GO" id="GO:0006508">
    <property type="term" value="P:proteolysis"/>
    <property type="evidence" value="ECO:0007669"/>
    <property type="project" value="UniProtKB-KW"/>
</dbReference>
<dbReference type="InterPro" id="IPR050819">
    <property type="entry name" value="Tripeptidyl-peptidase_I"/>
</dbReference>
<feature type="domain" description="Peptidase S53" evidence="11">
    <location>
        <begin position="197"/>
        <end position="526"/>
    </location>
</feature>
<keyword evidence="5" id="KW-0378">Hydrolase</keyword>
<evidence type="ECO:0000256" key="9">
    <source>
        <dbReference type="PROSITE-ProRule" id="PRU01032"/>
    </source>
</evidence>
<keyword evidence="4" id="KW-0479">Metal-binding</keyword>
<evidence type="ECO:0000256" key="6">
    <source>
        <dbReference type="ARBA" id="ARBA00022825"/>
    </source>
</evidence>
<dbReference type="Proteomes" id="UP001175000">
    <property type="component" value="Unassembled WGS sequence"/>
</dbReference>
<keyword evidence="8" id="KW-0865">Zymogen</keyword>
<evidence type="ECO:0000259" key="11">
    <source>
        <dbReference type="PROSITE" id="PS51695"/>
    </source>
</evidence>
<dbReference type="GO" id="GO:0046872">
    <property type="term" value="F:metal ion binding"/>
    <property type="evidence" value="ECO:0007669"/>
    <property type="project" value="UniProtKB-KW"/>
</dbReference>
<feature type="non-terminal residue" evidence="12">
    <location>
        <position position="526"/>
    </location>
</feature>
<evidence type="ECO:0000256" key="5">
    <source>
        <dbReference type="ARBA" id="ARBA00022801"/>
    </source>
</evidence>
<dbReference type="SUPFAM" id="SSF54897">
    <property type="entry name" value="Protease propeptides/inhibitors"/>
    <property type="match status" value="1"/>
</dbReference>
<feature type="compositionally biased region" description="Basic and acidic residues" evidence="10">
    <location>
        <begin position="396"/>
        <end position="412"/>
    </location>
</feature>
<evidence type="ECO:0000313" key="12">
    <source>
        <dbReference type="EMBL" id="KAK0622693.1"/>
    </source>
</evidence>
<evidence type="ECO:0000256" key="3">
    <source>
        <dbReference type="ARBA" id="ARBA00022670"/>
    </source>
</evidence>
<dbReference type="PANTHER" id="PTHR14218">
    <property type="entry name" value="PROTEASE S8 TRIPEPTIDYL PEPTIDASE I CLN2"/>
    <property type="match status" value="1"/>
</dbReference>
<dbReference type="PROSITE" id="PS51695">
    <property type="entry name" value="SEDOLISIN"/>
    <property type="match status" value="1"/>
</dbReference>
<evidence type="ECO:0000256" key="8">
    <source>
        <dbReference type="ARBA" id="ARBA00023145"/>
    </source>
</evidence>
<sequence>LAATASTSVHRRASLQQRQWIRGPRAYPDAVVPVQILFTENGVEGASDDLLALADPDSPSFGKFWSPQSITQAFSLPDSDITAILKWVEQSTGLPQSAFLLSPCRCRLDFNGTVRQLEALLEAKYFVHTHKVTNETALVCDEYRLPELILPLIDIITPSVFPFRETHPVKPLTHIDSAEIQLPNLSKRQQSVDCSQFTTPQCLREWYKIPTRNANHTIHPNNSFGVFQPSWMSWIAQDMDNFFSYFEPHLVGERPQMQSIAGGYYDPTFWDQIFSLEPNLDFQYTMSLVWPQKVTNIQVGDAYLSGNLNTMLAAYDAYYCDRLDLGIDPQYPNTIAEDGYQHFDCGSHTPPKVISISYAYAEADFPEEYLRRQCNEYLKLGLQGVTVVASTGDEGTAGRHSECPEPSSNEKRPFHVSFPASCPWVTAVGGTFKRPLSSAESKYGNESREDRQARETVYNRLPVAHTTNSSSTGGFSNVFFRPRYQTKAATKYLTSENRHLASLSDLFNPKGRAVPDVSALAGDYLV</sequence>
<dbReference type="GO" id="GO:0004252">
    <property type="term" value="F:serine-type endopeptidase activity"/>
    <property type="evidence" value="ECO:0007669"/>
    <property type="project" value="InterPro"/>
</dbReference>
<dbReference type="CDD" id="cd04056">
    <property type="entry name" value="Peptidases_S53"/>
    <property type="match status" value="1"/>
</dbReference>
<evidence type="ECO:0000256" key="1">
    <source>
        <dbReference type="ARBA" id="ARBA00001913"/>
    </source>
</evidence>
<evidence type="ECO:0000256" key="7">
    <source>
        <dbReference type="ARBA" id="ARBA00022837"/>
    </source>
</evidence>
<organism evidence="12 13">
    <name type="scientific">Immersiella caudata</name>
    <dbReference type="NCBI Taxonomy" id="314043"/>
    <lineage>
        <taxon>Eukaryota</taxon>
        <taxon>Fungi</taxon>
        <taxon>Dikarya</taxon>
        <taxon>Ascomycota</taxon>
        <taxon>Pezizomycotina</taxon>
        <taxon>Sordariomycetes</taxon>
        <taxon>Sordariomycetidae</taxon>
        <taxon>Sordariales</taxon>
        <taxon>Lasiosphaeriaceae</taxon>
        <taxon>Immersiella</taxon>
    </lineage>
</organism>
<feature type="region of interest" description="Disordered" evidence="10">
    <location>
        <begin position="435"/>
        <end position="454"/>
    </location>
</feature>
<protein>
    <submittedName>
        <fullName evidence="12">Peptidase S8/S53 domain-containing protein</fullName>
    </submittedName>
</protein>
<dbReference type="InterPro" id="IPR015366">
    <property type="entry name" value="S53_propep"/>
</dbReference>
<comment type="cofactor">
    <cofactor evidence="1">
        <name>Ca(2+)</name>
        <dbReference type="ChEBI" id="CHEBI:29108"/>
    </cofactor>
</comment>
<feature type="non-terminal residue" evidence="12">
    <location>
        <position position="1"/>
    </location>
</feature>
<evidence type="ECO:0000256" key="4">
    <source>
        <dbReference type="ARBA" id="ARBA00022723"/>
    </source>
</evidence>
<comment type="caution">
    <text evidence="9">Lacks conserved residue(s) required for the propagation of feature annotation.</text>
</comment>
<comment type="caution">
    <text evidence="12">The sequence shown here is derived from an EMBL/GenBank/DDBJ whole genome shotgun (WGS) entry which is preliminary data.</text>
</comment>
<dbReference type="SMART" id="SM00944">
    <property type="entry name" value="Pro-kuma_activ"/>
    <property type="match status" value="1"/>
</dbReference>
<dbReference type="Pfam" id="PF09286">
    <property type="entry name" value="Pro-kuma_activ"/>
    <property type="match status" value="1"/>
</dbReference>
<evidence type="ECO:0000256" key="10">
    <source>
        <dbReference type="SAM" id="MobiDB-lite"/>
    </source>
</evidence>
<name>A0AA39WW21_9PEZI</name>
<dbReference type="PANTHER" id="PTHR14218:SF19">
    <property type="entry name" value="SERINE PROTEASE AORO, PUTATIVE (AFU_ORTHOLOGUE AFUA_6G10250)-RELATED"/>
    <property type="match status" value="1"/>
</dbReference>
<keyword evidence="6" id="KW-0720">Serine protease</keyword>
<keyword evidence="13" id="KW-1185">Reference proteome</keyword>
<dbReference type="InterPro" id="IPR036852">
    <property type="entry name" value="Peptidase_S8/S53_dom_sf"/>
</dbReference>
<gene>
    <name evidence="12" type="ORF">B0T14DRAFT_397509</name>
</gene>
<dbReference type="SUPFAM" id="SSF52743">
    <property type="entry name" value="Subtilisin-like"/>
    <property type="match status" value="1"/>
</dbReference>
<feature type="compositionally biased region" description="Basic and acidic residues" evidence="10">
    <location>
        <begin position="443"/>
        <end position="454"/>
    </location>
</feature>
<dbReference type="EMBL" id="JAULSU010000003">
    <property type="protein sequence ID" value="KAK0622693.1"/>
    <property type="molecule type" value="Genomic_DNA"/>
</dbReference>
<dbReference type="InterPro" id="IPR030400">
    <property type="entry name" value="Sedolisin_dom"/>
</dbReference>
<dbReference type="GO" id="GO:0005576">
    <property type="term" value="C:extracellular region"/>
    <property type="evidence" value="ECO:0007669"/>
    <property type="project" value="UniProtKB-SubCell"/>
</dbReference>
<proteinExistence type="predicted"/>
<feature type="region of interest" description="Disordered" evidence="10">
    <location>
        <begin position="393"/>
        <end position="412"/>
    </location>
</feature>